<dbReference type="EMBL" id="BTSX01000001">
    <property type="protein sequence ID" value="GMS78570.1"/>
    <property type="molecule type" value="Genomic_DNA"/>
</dbReference>
<evidence type="ECO:0008006" key="3">
    <source>
        <dbReference type="Google" id="ProtNLM"/>
    </source>
</evidence>
<dbReference type="AlphaFoldDB" id="A0AAV5SEI0"/>
<name>A0AAV5SEI0_9BILA</name>
<accession>A0AAV5SEI0</accession>
<proteinExistence type="predicted"/>
<comment type="caution">
    <text evidence="1">The sequence shown here is derived from an EMBL/GenBank/DDBJ whole genome shotgun (WGS) entry which is preliminary data.</text>
</comment>
<reference evidence="1" key="1">
    <citation type="submission" date="2023-10" db="EMBL/GenBank/DDBJ databases">
        <title>Genome assembly of Pristionchus species.</title>
        <authorList>
            <person name="Yoshida K."/>
            <person name="Sommer R.J."/>
        </authorList>
    </citation>
    <scope>NUCLEOTIDE SEQUENCE</scope>
    <source>
        <strain evidence="1">RS0144</strain>
    </source>
</reference>
<sequence length="80" mass="9174">KDTSAMIIYIKNERGVAYPLICYKHDTVEDIWKEIQVCTALSDRSIVGKKLVSEDGRELNSKDRLGEVVSHFHVVRLLKD</sequence>
<feature type="non-terminal residue" evidence="1">
    <location>
        <position position="1"/>
    </location>
</feature>
<keyword evidence="2" id="KW-1185">Reference proteome</keyword>
<dbReference type="Proteomes" id="UP001432027">
    <property type="component" value="Unassembled WGS sequence"/>
</dbReference>
<gene>
    <name evidence="1" type="ORF">PENTCL1PPCAC_745</name>
</gene>
<protein>
    <recommendedName>
        <fullName evidence="3">TGS domain-containing protein</fullName>
    </recommendedName>
</protein>
<evidence type="ECO:0000313" key="2">
    <source>
        <dbReference type="Proteomes" id="UP001432027"/>
    </source>
</evidence>
<evidence type="ECO:0000313" key="1">
    <source>
        <dbReference type="EMBL" id="GMS78570.1"/>
    </source>
</evidence>
<organism evidence="1 2">
    <name type="scientific">Pristionchus entomophagus</name>
    <dbReference type="NCBI Taxonomy" id="358040"/>
    <lineage>
        <taxon>Eukaryota</taxon>
        <taxon>Metazoa</taxon>
        <taxon>Ecdysozoa</taxon>
        <taxon>Nematoda</taxon>
        <taxon>Chromadorea</taxon>
        <taxon>Rhabditida</taxon>
        <taxon>Rhabditina</taxon>
        <taxon>Diplogasteromorpha</taxon>
        <taxon>Diplogasteroidea</taxon>
        <taxon>Neodiplogasteridae</taxon>
        <taxon>Pristionchus</taxon>
    </lineage>
</organism>